<keyword evidence="7" id="KW-0732">Signal</keyword>
<dbReference type="Pfam" id="PF01068">
    <property type="entry name" value="DNA_ligase_A_M"/>
    <property type="match status" value="1"/>
</dbReference>
<evidence type="ECO:0000256" key="1">
    <source>
        <dbReference type="ARBA" id="ARBA00001968"/>
    </source>
</evidence>
<feature type="domain" description="DNA ligase OB-like" evidence="9">
    <location>
        <begin position="215"/>
        <end position="280"/>
    </location>
</feature>
<comment type="cofactor">
    <cofactor evidence="1">
        <name>a divalent metal cation</name>
        <dbReference type="ChEBI" id="CHEBI:60240"/>
    </cofactor>
</comment>
<dbReference type="CDD" id="cd07896">
    <property type="entry name" value="Adenylation_kDNA_ligase_like"/>
    <property type="match status" value="1"/>
</dbReference>
<protein>
    <submittedName>
        <fullName evidence="10">DNA ligase</fullName>
        <ecNumber evidence="10">6.5.1.1</ecNumber>
    </submittedName>
</protein>
<dbReference type="InterPro" id="IPR012310">
    <property type="entry name" value="DNA_ligase_ATP-dep_cent"/>
</dbReference>
<sequence length="282" mass="31736">MRTILIPLYATSFALGMGLLTPATAQPAQQAGIASPLMLAQSYRQQSVNGWLASEKLDGVRAYWDGRHLYSRKGNIFDAPADFLAQLPPFPLDGELYLGRGRFQETLSRLRNKQWQDIRYHIFDVPQAGGGLNARLQTFTDWLEGQPQNQLRLIEQIPIRDIAHAEALRANIEDAGGEGLILRAPEAPYLATRSEFMLKLKSHDDAECRVLAHLEGQGRHQGRLGALLCRLDDGRIIRIGSGFSDAQRQSPPPIGSRITFRFRGYTDKGLPRFATFWRIREE</sequence>
<organism evidence="10 11">
    <name type="scientific">Suttonella indologenes</name>
    <dbReference type="NCBI Taxonomy" id="13276"/>
    <lineage>
        <taxon>Bacteria</taxon>
        <taxon>Pseudomonadati</taxon>
        <taxon>Pseudomonadota</taxon>
        <taxon>Gammaproteobacteria</taxon>
        <taxon>Cardiobacteriales</taxon>
        <taxon>Cardiobacteriaceae</taxon>
        <taxon>Suttonella</taxon>
    </lineage>
</organism>
<dbReference type="InterPro" id="IPR012340">
    <property type="entry name" value="NA-bd_OB-fold"/>
</dbReference>
<proteinExistence type="predicted"/>
<dbReference type="InterPro" id="IPR029319">
    <property type="entry name" value="DNA_ligase_OB"/>
</dbReference>
<reference evidence="10 11" key="1">
    <citation type="submission" date="2018-06" db="EMBL/GenBank/DDBJ databases">
        <authorList>
            <consortium name="Pathogen Informatics"/>
            <person name="Doyle S."/>
        </authorList>
    </citation>
    <scope>NUCLEOTIDE SEQUENCE [LARGE SCALE GENOMIC DNA]</scope>
    <source>
        <strain evidence="10 11">NCTC10717</strain>
    </source>
</reference>
<dbReference type="GO" id="GO:0003910">
    <property type="term" value="F:DNA ligase (ATP) activity"/>
    <property type="evidence" value="ECO:0007669"/>
    <property type="project" value="UniProtKB-EC"/>
</dbReference>
<evidence type="ECO:0000259" key="8">
    <source>
        <dbReference type="Pfam" id="PF01068"/>
    </source>
</evidence>
<keyword evidence="5" id="KW-0234">DNA repair</keyword>
<dbReference type="Proteomes" id="UP000254575">
    <property type="component" value="Unassembled WGS sequence"/>
</dbReference>
<dbReference type="EC" id="6.5.1.1" evidence="10"/>
<dbReference type="Pfam" id="PF14743">
    <property type="entry name" value="DNA_ligase_OB_2"/>
    <property type="match status" value="1"/>
</dbReference>
<dbReference type="GO" id="GO:0006260">
    <property type="term" value="P:DNA replication"/>
    <property type="evidence" value="ECO:0007669"/>
    <property type="project" value="UniProtKB-KW"/>
</dbReference>
<evidence type="ECO:0000256" key="4">
    <source>
        <dbReference type="ARBA" id="ARBA00022763"/>
    </source>
</evidence>
<keyword evidence="11" id="KW-1185">Reference proteome</keyword>
<dbReference type="NCBIfam" id="NF006592">
    <property type="entry name" value="PRK09125.1"/>
    <property type="match status" value="1"/>
</dbReference>
<dbReference type="Gene3D" id="3.30.1490.70">
    <property type="match status" value="1"/>
</dbReference>
<dbReference type="SUPFAM" id="SSF50249">
    <property type="entry name" value="Nucleic acid-binding proteins"/>
    <property type="match status" value="1"/>
</dbReference>
<dbReference type="SUPFAM" id="SSF56091">
    <property type="entry name" value="DNA ligase/mRNA capping enzyme, catalytic domain"/>
    <property type="match status" value="1"/>
</dbReference>
<dbReference type="RefSeq" id="WP_115218870.1">
    <property type="nucleotide sequence ID" value="NZ_UHIA01000004.1"/>
</dbReference>
<evidence type="ECO:0000313" key="10">
    <source>
        <dbReference type="EMBL" id="SUO97987.1"/>
    </source>
</evidence>
<dbReference type="PANTHER" id="PTHR47810:SF1">
    <property type="entry name" value="DNA LIGASE B"/>
    <property type="match status" value="1"/>
</dbReference>
<accession>A0A380N2I0</accession>
<feature type="signal peptide" evidence="7">
    <location>
        <begin position="1"/>
        <end position="25"/>
    </location>
</feature>
<dbReference type="CDD" id="cd08041">
    <property type="entry name" value="OBF_kDNA_ligase_like"/>
    <property type="match status" value="1"/>
</dbReference>
<feature type="chain" id="PRO_5016895842" evidence="7">
    <location>
        <begin position="26"/>
        <end position="282"/>
    </location>
</feature>
<evidence type="ECO:0000259" key="9">
    <source>
        <dbReference type="Pfam" id="PF14743"/>
    </source>
</evidence>
<evidence type="ECO:0000256" key="7">
    <source>
        <dbReference type="SAM" id="SignalP"/>
    </source>
</evidence>
<evidence type="ECO:0000256" key="2">
    <source>
        <dbReference type="ARBA" id="ARBA00022598"/>
    </source>
</evidence>
<dbReference type="AlphaFoldDB" id="A0A380N2I0"/>
<evidence type="ECO:0000256" key="5">
    <source>
        <dbReference type="ARBA" id="ARBA00023204"/>
    </source>
</evidence>
<comment type="catalytic activity">
    <reaction evidence="6">
        <text>ATP + (deoxyribonucleotide)n-3'-hydroxyl + 5'-phospho-(deoxyribonucleotide)m = (deoxyribonucleotide)n+m + AMP + diphosphate.</text>
        <dbReference type="EC" id="6.5.1.1"/>
    </reaction>
</comment>
<dbReference type="Gene3D" id="2.40.50.140">
    <property type="entry name" value="Nucleic acid-binding proteins"/>
    <property type="match status" value="1"/>
</dbReference>
<evidence type="ECO:0000313" key="11">
    <source>
        <dbReference type="Proteomes" id="UP000254575"/>
    </source>
</evidence>
<feature type="domain" description="ATP-dependent DNA ligase family profile" evidence="8">
    <location>
        <begin position="38"/>
        <end position="201"/>
    </location>
</feature>
<dbReference type="GO" id="GO:0005524">
    <property type="term" value="F:ATP binding"/>
    <property type="evidence" value="ECO:0007669"/>
    <property type="project" value="InterPro"/>
</dbReference>
<dbReference type="GO" id="GO:0006281">
    <property type="term" value="P:DNA repair"/>
    <property type="evidence" value="ECO:0007669"/>
    <property type="project" value="UniProtKB-KW"/>
</dbReference>
<keyword evidence="3" id="KW-0235">DNA replication</keyword>
<dbReference type="GO" id="GO:0006310">
    <property type="term" value="P:DNA recombination"/>
    <property type="evidence" value="ECO:0007669"/>
    <property type="project" value="InterPro"/>
</dbReference>
<dbReference type="PANTHER" id="PTHR47810">
    <property type="entry name" value="DNA LIGASE"/>
    <property type="match status" value="1"/>
</dbReference>
<dbReference type="Gene3D" id="3.30.470.30">
    <property type="entry name" value="DNA ligase/mRNA capping enzyme"/>
    <property type="match status" value="1"/>
</dbReference>
<name>A0A380N2I0_9GAMM</name>
<dbReference type="EMBL" id="UHIA01000004">
    <property type="protein sequence ID" value="SUO97987.1"/>
    <property type="molecule type" value="Genomic_DNA"/>
</dbReference>
<keyword evidence="2 10" id="KW-0436">Ligase</keyword>
<keyword evidence="4" id="KW-0227">DNA damage</keyword>
<gene>
    <name evidence="10" type="primary">ligA_2</name>
    <name evidence="10" type="ORF">NCTC10717_01724</name>
</gene>
<evidence type="ECO:0000256" key="3">
    <source>
        <dbReference type="ARBA" id="ARBA00022705"/>
    </source>
</evidence>
<evidence type="ECO:0000256" key="6">
    <source>
        <dbReference type="ARBA" id="ARBA00034003"/>
    </source>
</evidence>
<dbReference type="OrthoDB" id="9767858at2"/>
<dbReference type="InterPro" id="IPR050326">
    <property type="entry name" value="NAD_dep_DNA_ligaseB"/>
</dbReference>